<protein>
    <recommendedName>
        <fullName evidence="1">BD-FAE-like domain-containing protein</fullName>
    </recommendedName>
</protein>
<feature type="domain" description="BD-FAE-like" evidence="1">
    <location>
        <begin position="2"/>
        <end position="46"/>
    </location>
</feature>
<evidence type="ECO:0000259" key="1">
    <source>
        <dbReference type="Pfam" id="PF20434"/>
    </source>
</evidence>
<name>A0A382FF89_9ZZZZ</name>
<dbReference type="InterPro" id="IPR049492">
    <property type="entry name" value="BD-FAE-like_dom"/>
</dbReference>
<sequence length="92" mass="10360">QENKGKVAKANPITYVSTAAPPFLIMHGKLDLTVIKNQSELLHQALQEKGNSSKLIFLDDVAHDFWGVGANLRQDILCQVQSFFDQYLKQDM</sequence>
<gene>
    <name evidence="2" type="ORF">METZ01_LOCUS214620</name>
</gene>
<evidence type="ECO:0000313" key="2">
    <source>
        <dbReference type="EMBL" id="SVB61766.1"/>
    </source>
</evidence>
<proteinExistence type="predicted"/>
<dbReference type="SUPFAM" id="SSF53474">
    <property type="entry name" value="alpha/beta-Hydrolases"/>
    <property type="match status" value="1"/>
</dbReference>
<dbReference type="EMBL" id="UINC01049689">
    <property type="protein sequence ID" value="SVB61766.1"/>
    <property type="molecule type" value="Genomic_DNA"/>
</dbReference>
<organism evidence="2">
    <name type="scientific">marine metagenome</name>
    <dbReference type="NCBI Taxonomy" id="408172"/>
    <lineage>
        <taxon>unclassified sequences</taxon>
        <taxon>metagenomes</taxon>
        <taxon>ecological metagenomes</taxon>
    </lineage>
</organism>
<dbReference type="InterPro" id="IPR029058">
    <property type="entry name" value="AB_hydrolase_fold"/>
</dbReference>
<feature type="non-terminal residue" evidence="2">
    <location>
        <position position="1"/>
    </location>
</feature>
<dbReference type="AlphaFoldDB" id="A0A382FF89"/>
<reference evidence="2" key="1">
    <citation type="submission" date="2018-05" db="EMBL/GenBank/DDBJ databases">
        <authorList>
            <person name="Lanie J.A."/>
            <person name="Ng W.-L."/>
            <person name="Kazmierczak K.M."/>
            <person name="Andrzejewski T.M."/>
            <person name="Davidsen T.M."/>
            <person name="Wayne K.J."/>
            <person name="Tettelin H."/>
            <person name="Glass J.I."/>
            <person name="Rusch D."/>
            <person name="Podicherti R."/>
            <person name="Tsui H.-C.T."/>
            <person name="Winkler M.E."/>
        </authorList>
    </citation>
    <scope>NUCLEOTIDE SEQUENCE</scope>
</reference>
<accession>A0A382FF89</accession>
<dbReference type="Pfam" id="PF20434">
    <property type="entry name" value="BD-FAE"/>
    <property type="match status" value="1"/>
</dbReference>
<dbReference type="Gene3D" id="3.40.50.1820">
    <property type="entry name" value="alpha/beta hydrolase"/>
    <property type="match status" value="1"/>
</dbReference>